<keyword evidence="8" id="KW-0282">Flagellum</keyword>
<name>A0A7G9LPB0_9BACT</name>
<proteinExistence type="inferred from homology"/>
<dbReference type="InterPro" id="IPR020013">
    <property type="entry name" value="Flagellar_FlgE/F/G"/>
</dbReference>
<feature type="domain" description="Flagellar basal body rod protein N-terminal" evidence="5">
    <location>
        <begin position="7"/>
        <end position="35"/>
    </location>
</feature>
<dbReference type="PANTHER" id="PTHR30435">
    <property type="entry name" value="FLAGELLAR PROTEIN"/>
    <property type="match status" value="1"/>
</dbReference>
<dbReference type="InterPro" id="IPR010930">
    <property type="entry name" value="Flg_bb/hook_C_dom"/>
</dbReference>
<organism evidence="8 9">
    <name type="scientific">Aliarcobacter cryaerophilus</name>
    <dbReference type="NCBI Taxonomy" id="28198"/>
    <lineage>
        <taxon>Bacteria</taxon>
        <taxon>Pseudomonadati</taxon>
        <taxon>Campylobacterota</taxon>
        <taxon>Epsilonproteobacteria</taxon>
        <taxon>Campylobacterales</taxon>
        <taxon>Arcobacteraceae</taxon>
        <taxon>Aliarcobacter</taxon>
    </lineage>
</organism>
<feature type="domain" description="Flagellar basal-body/hook protein C-terminal" evidence="6">
    <location>
        <begin position="979"/>
        <end position="1022"/>
    </location>
</feature>
<dbReference type="Pfam" id="PF22692">
    <property type="entry name" value="LlgE_F_G_D1"/>
    <property type="match status" value="1"/>
</dbReference>
<evidence type="ECO:0000256" key="3">
    <source>
        <dbReference type="ARBA" id="ARBA00023143"/>
    </source>
</evidence>
<dbReference type="EMBL" id="CP060693">
    <property type="protein sequence ID" value="QNM90459.1"/>
    <property type="molecule type" value="Genomic_DNA"/>
</dbReference>
<evidence type="ECO:0000256" key="4">
    <source>
        <dbReference type="RuleBase" id="RU362116"/>
    </source>
</evidence>
<dbReference type="RefSeq" id="WP_187474729.1">
    <property type="nucleotide sequence ID" value="NZ_CP060693.1"/>
</dbReference>
<dbReference type="GO" id="GO:0009425">
    <property type="term" value="C:bacterial-type flagellum basal body"/>
    <property type="evidence" value="ECO:0007669"/>
    <property type="project" value="UniProtKB-SubCell"/>
</dbReference>
<dbReference type="AlphaFoldDB" id="A0A7G9LPB0"/>
<dbReference type="Pfam" id="PF06429">
    <property type="entry name" value="Flg_bbr_C"/>
    <property type="match status" value="1"/>
</dbReference>
<dbReference type="SUPFAM" id="SSF117143">
    <property type="entry name" value="Flagellar hook protein flgE"/>
    <property type="match status" value="2"/>
</dbReference>
<sequence length="1024" mass="109380">MIGALWTGISGLSAHQKALDNESNNIANVNTVGYKAGRISFADQIYQGQIGKGSYVQDAEKIFVTGGSKITGVEYDVALQGDGFFTVINKNTLGTAETFYTRAGNLRMGESGTLQTADGYEVQGWAMNQIDPKNDVKSTNQNATKFTDNYIKMLGSSIIKHKDYIETIAAKSTNFNETAKSDAVAVFSGAGSKTQASKLKDISLATDNYRTMLAKYQEDPDAQSKSSTSQISQVNFKTGLPPTSLIGKDGDSIEVIIDGNVYNQRFVLSKTTEDYRQEIWDSLSGSERALHNLANPDSILALSDADQEAAIAQYDKVAGKIETYKALADKISNSGNGGLVAYLAKNTSNPTADILDSSGTYEQSTEISDMLQGVIQIEGLIPGKEFKITSVSENLGGTKTTVRGTYQSTALAVEGSGKAALESSSDALSRLMSGNQRSVYTTQDLYGSAGIPTLDRSYTFSIDIYDRDLEQVIPVPNDGGTPPQAVPITIPAGATIDEIVDAINNTTTTTGRQLGDYVEAKNLNGYLVLETNKSNYDIEFDAKLQILPTVNLNSLVDNAEYSYNIKVNGQTIPISPIVVGNTLDNTTKQSIYDQINAAITAYNSSNPGHTIEVSPLTNGTFTLTSKDSLEATLVNTVPGTPINPTTLGHVAGTVTQLETTTFEFTPITPGVNTITVAGKSFNYNASASSTVQEIRDSILAQINNDADLENLLTATSSGSDSIRFVQRELQNPATPAGLGIVGDGVATADIPFVVGTPSEIDVNFDLGPNRSKSQFTLTLAGVPSITVETSDDDTVANVYSKVMSELSKYGSRVTDRYTITQTGSGMHIVEKASATGFAQAVNSGTVSPSSTLMPYPEWKLNADLIETNPDYSGRKGAGAEFMEITTRVDQLSSHDSLQLRLDKLDISDSKFGSFSVDDTGLITIKDGGVEFAVGQLSIARFTNNRGLEASGGNNFRATQESGNAIYSTNNNNTDGVMGKALEISKADLSESLVNLMVFQRAFEANAKSITTSDELLSTLINLKR</sequence>
<evidence type="ECO:0000313" key="9">
    <source>
        <dbReference type="Proteomes" id="UP000515842"/>
    </source>
</evidence>
<dbReference type="PANTHER" id="PTHR30435:SF19">
    <property type="entry name" value="FLAGELLAR BASAL-BODY ROD PROTEIN FLGG"/>
    <property type="match status" value="1"/>
</dbReference>
<dbReference type="Proteomes" id="UP000515842">
    <property type="component" value="Chromosome"/>
</dbReference>
<dbReference type="InterPro" id="IPR053967">
    <property type="entry name" value="LlgE_F_G-like_D1"/>
</dbReference>
<dbReference type="InterPro" id="IPR001444">
    <property type="entry name" value="Flag_bb_rod_N"/>
</dbReference>
<evidence type="ECO:0000259" key="6">
    <source>
        <dbReference type="Pfam" id="PF06429"/>
    </source>
</evidence>
<comment type="similarity">
    <text evidence="2 4">Belongs to the flagella basal body rod proteins family.</text>
</comment>
<feature type="domain" description="Flagellar hook protein FlgE/F/G-like D1" evidence="7">
    <location>
        <begin position="78"/>
        <end position="137"/>
    </location>
</feature>
<evidence type="ECO:0000259" key="7">
    <source>
        <dbReference type="Pfam" id="PF22692"/>
    </source>
</evidence>
<keyword evidence="3 4" id="KW-0975">Bacterial flagellum</keyword>
<evidence type="ECO:0000256" key="2">
    <source>
        <dbReference type="ARBA" id="ARBA00009677"/>
    </source>
</evidence>
<evidence type="ECO:0000259" key="5">
    <source>
        <dbReference type="Pfam" id="PF00460"/>
    </source>
</evidence>
<comment type="subcellular location">
    <subcellularLocation>
        <location evidence="1 4">Bacterial flagellum basal body</location>
    </subcellularLocation>
</comment>
<dbReference type="InterPro" id="IPR037925">
    <property type="entry name" value="FlgE/F/G-like"/>
</dbReference>
<dbReference type="GO" id="GO:0071978">
    <property type="term" value="P:bacterial-type flagellum-dependent swarming motility"/>
    <property type="evidence" value="ECO:0007669"/>
    <property type="project" value="TreeGrafter"/>
</dbReference>
<accession>A0A7G9LPB0</accession>
<keyword evidence="8" id="KW-0966">Cell projection</keyword>
<evidence type="ECO:0000256" key="1">
    <source>
        <dbReference type="ARBA" id="ARBA00004117"/>
    </source>
</evidence>
<reference evidence="8 9" key="1">
    <citation type="journal article" date="2020" name="Front. Microbiol.">
        <title>Genomic Analysis and Antimicrobial Resistance of Aliarcobacter cryaerophilus Strains From German Water Poultry.</title>
        <authorList>
            <person name="Muller E."/>
            <person name="Hotzel H."/>
            <person name="Ahlers C."/>
            <person name="Hanel I."/>
            <person name="Tomaso H."/>
            <person name="Abdel-Glil M.Y."/>
        </authorList>
    </citation>
    <scope>NUCLEOTIDE SEQUENCE [LARGE SCALE GENOMIC DNA]</scope>
    <source>
        <strain evidence="8 9">16CS1285-4</strain>
    </source>
</reference>
<keyword evidence="8" id="KW-0969">Cilium</keyword>
<dbReference type="Pfam" id="PF00460">
    <property type="entry name" value="Flg_bb_rod"/>
    <property type="match status" value="1"/>
</dbReference>
<protein>
    <submittedName>
        <fullName evidence="8">Flagellar hook-basal body complex protein</fullName>
    </submittedName>
</protein>
<gene>
    <name evidence="8" type="ORF">HOO34_01610</name>
</gene>
<dbReference type="NCBIfam" id="TIGR03506">
    <property type="entry name" value="FlgEFG_subfam"/>
    <property type="match status" value="2"/>
</dbReference>
<evidence type="ECO:0000313" key="8">
    <source>
        <dbReference type="EMBL" id="QNM90459.1"/>
    </source>
</evidence>